<dbReference type="EC" id="1.3.3.6" evidence="4"/>
<reference evidence="14 15" key="1">
    <citation type="submission" date="2020-04" db="EMBL/GenBank/DDBJ databases">
        <title>MicrobeNet Type strains.</title>
        <authorList>
            <person name="Nicholson A.C."/>
        </authorList>
    </citation>
    <scope>NUCLEOTIDE SEQUENCE [LARGE SCALE GENOMIC DNA]</scope>
    <source>
        <strain evidence="14 15">ATCC BAA-789</strain>
    </source>
</reference>
<dbReference type="InterPro" id="IPR002655">
    <property type="entry name" value="Acyl-CoA_oxidase_C"/>
</dbReference>
<keyword evidence="9" id="KW-0443">Lipid metabolism</keyword>
<sequence length="687" mass="74966">MTTTVAPSAKDVDVEARVDVASLTHQLLGRWGDLRLFSRAIVGDPRFQKIEGLPVAEHRERVLEQLKLLVTEAKVLRAFPERLGGADDAGGSLAGFEELVAGDPSMQIKGGVQWGLFASAILHLGTPEQHDRLLPGAMTLAVPGAFAMTEIGHGSDVASVATTATYDEETQEFVIHTPFKAAWKEYLGNAGKHGVAAVVFAQLITKGVNHGVHAFYTPIREQNPDGSAGAFLPGIGGEDDGVKGGLNGIDNGRLHFTNVRVPRENLLARYGAVAADGTYSSPIESSGRRFFTMLGSLVQGRVSLDGAAVNAQKIGLAIAVRYGNERRQFPGANGEETVLLDYGRHQRRLVPLIARTYAAHFAHDRLLDLFHAVFSGETDTPESREDLETMAAALKASSTWTALSTLQECREACGGAGFIAENRLTGLRSDLDVYVTFEGDNTVLLQLVGKRLLSDYANEFKNIDAGGMARLVVERAADTVLYGTPVARALQTITDQGQRRRAVGHLRGEDAQRALLADRVETMVEHVAGRLRPASKLPAAEAAALFNQNQHELIEMAKAHAELVQWEAFTKALLDVKDEGTRRVLTWVRDLYGLTVIENNLAWYLMNGRLTGQRARTVSSYIDRLVLRLRPHAQDLVDAFGYGPEHLRAPIATGAEKERQDEARAYYRALRAAGDEPVKEKHLQKKR</sequence>
<dbReference type="Pfam" id="PF02771">
    <property type="entry name" value="Acyl-CoA_dh_N"/>
    <property type="match status" value="1"/>
</dbReference>
<dbReference type="PIRSF" id="PIRSF000168">
    <property type="entry name" value="Acyl-CoA_oxidase"/>
    <property type="match status" value="1"/>
</dbReference>
<dbReference type="InterPro" id="IPR037069">
    <property type="entry name" value="AcylCoA_DH/ox_N_sf"/>
</dbReference>
<keyword evidence="10" id="KW-0576">Peroxisome</keyword>
<dbReference type="SUPFAM" id="SSF47203">
    <property type="entry name" value="Acyl-CoA dehydrogenase C-terminal domain-like"/>
    <property type="match status" value="2"/>
</dbReference>
<dbReference type="Gene3D" id="1.10.540.10">
    <property type="entry name" value="Acyl-CoA dehydrogenase/oxidase, N-terminal domain"/>
    <property type="match status" value="1"/>
</dbReference>
<dbReference type="PANTHER" id="PTHR10909">
    <property type="entry name" value="ELECTRON TRANSPORT OXIDOREDUCTASE"/>
    <property type="match status" value="1"/>
</dbReference>
<feature type="domain" description="Acyl-CoA oxidase C-terminal" evidence="11">
    <location>
        <begin position="543"/>
        <end position="652"/>
    </location>
</feature>
<dbReference type="AlphaFoldDB" id="A0A9X5FD54"/>
<keyword evidence="15" id="KW-1185">Reference proteome</keyword>
<dbReference type="InterPro" id="IPR009100">
    <property type="entry name" value="AcylCoA_DH/oxidase_NM_dom_sf"/>
</dbReference>
<keyword evidence="6" id="KW-0274">FAD</keyword>
<dbReference type="Pfam" id="PF22924">
    <property type="entry name" value="ACOX_C_alpha1"/>
    <property type="match status" value="1"/>
</dbReference>
<gene>
    <name evidence="14" type="ORF">HF995_11560</name>
</gene>
<dbReference type="InterPro" id="IPR012258">
    <property type="entry name" value="Acyl-CoA_oxidase"/>
</dbReference>
<dbReference type="InterPro" id="IPR036250">
    <property type="entry name" value="AcylCo_DH-like_C"/>
</dbReference>
<comment type="similarity">
    <text evidence="3">Belongs to the acyl-CoA oxidase family.</text>
</comment>
<evidence type="ECO:0000259" key="13">
    <source>
        <dbReference type="Pfam" id="PF22924"/>
    </source>
</evidence>
<dbReference type="InterPro" id="IPR055060">
    <property type="entry name" value="ACOX_C_alpha1"/>
</dbReference>
<dbReference type="FunFam" id="2.40.110.10:FF:000005">
    <property type="entry name" value="Acyl-coenzyme A oxidase"/>
    <property type="match status" value="1"/>
</dbReference>
<evidence type="ECO:0000256" key="2">
    <source>
        <dbReference type="ARBA" id="ARBA00004275"/>
    </source>
</evidence>
<comment type="cofactor">
    <cofactor evidence="1">
        <name>FAD</name>
        <dbReference type="ChEBI" id="CHEBI:57692"/>
    </cofactor>
</comment>
<keyword evidence="7" id="KW-0276">Fatty acid metabolism</keyword>
<evidence type="ECO:0000256" key="1">
    <source>
        <dbReference type="ARBA" id="ARBA00001974"/>
    </source>
</evidence>
<feature type="domain" description="Acyl-CoA oxidase C-alpha1" evidence="13">
    <location>
        <begin position="295"/>
        <end position="453"/>
    </location>
</feature>
<evidence type="ECO:0000256" key="4">
    <source>
        <dbReference type="ARBA" id="ARBA00012870"/>
    </source>
</evidence>
<dbReference type="SUPFAM" id="SSF56645">
    <property type="entry name" value="Acyl-CoA dehydrogenase NM domain-like"/>
    <property type="match status" value="1"/>
</dbReference>
<evidence type="ECO:0000256" key="8">
    <source>
        <dbReference type="ARBA" id="ARBA00023002"/>
    </source>
</evidence>
<evidence type="ECO:0000256" key="3">
    <source>
        <dbReference type="ARBA" id="ARBA00006288"/>
    </source>
</evidence>
<evidence type="ECO:0000259" key="12">
    <source>
        <dbReference type="Pfam" id="PF02771"/>
    </source>
</evidence>
<protein>
    <recommendedName>
        <fullName evidence="4">acyl-CoA oxidase</fullName>
        <ecNumber evidence="4">1.3.3.6</ecNumber>
    </recommendedName>
</protein>
<dbReference type="GO" id="GO:0071949">
    <property type="term" value="F:FAD binding"/>
    <property type="evidence" value="ECO:0007669"/>
    <property type="project" value="InterPro"/>
</dbReference>
<evidence type="ECO:0000256" key="5">
    <source>
        <dbReference type="ARBA" id="ARBA00022630"/>
    </source>
</evidence>
<evidence type="ECO:0000256" key="6">
    <source>
        <dbReference type="ARBA" id="ARBA00022827"/>
    </source>
</evidence>
<dbReference type="Gene3D" id="2.40.110.10">
    <property type="entry name" value="Butyryl-CoA Dehydrogenase, subunit A, domain 2"/>
    <property type="match status" value="1"/>
</dbReference>
<dbReference type="GO" id="GO:0005504">
    <property type="term" value="F:fatty acid binding"/>
    <property type="evidence" value="ECO:0007669"/>
    <property type="project" value="TreeGrafter"/>
</dbReference>
<dbReference type="InterPro" id="IPR013786">
    <property type="entry name" value="AcylCoA_DH/ox_N"/>
</dbReference>
<evidence type="ECO:0000313" key="14">
    <source>
        <dbReference type="EMBL" id="NKX93898.1"/>
    </source>
</evidence>
<dbReference type="Proteomes" id="UP000774283">
    <property type="component" value="Unassembled WGS sequence"/>
</dbReference>
<dbReference type="FunFam" id="1.20.140.10:FF:000007">
    <property type="entry name" value="Acyl-coenzyme A oxidase"/>
    <property type="match status" value="1"/>
</dbReference>
<keyword evidence="8" id="KW-0560">Oxidoreductase</keyword>
<comment type="subcellular location">
    <subcellularLocation>
        <location evidence="2">Peroxisome</location>
    </subcellularLocation>
</comment>
<name>A0A9X5FD54_9MICO</name>
<evidence type="ECO:0000256" key="9">
    <source>
        <dbReference type="ARBA" id="ARBA00023098"/>
    </source>
</evidence>
<dbReference type="FunFam" id="1.20.140.10:FF:000010">
    <property type="entry name" value="Acyl-coenzyme A oxidase"/>
    <property type="match status" value="1"/>
</dbReference>
<dbReference type="GO" id="GO:0003997">
    <property type="term" value="F:acyl-CoA oxidase activity"/>
    <property type="evidence" value="ECO:0007669"/>
    <property type="project" value="UniProtKB-EC"/>
</dbReference>
<dbReference type="Gene3D" id="1.20.140.10">
    <property type="entry name" value="Butyryl-CoA Dehydrogenase, subunit A, domain 3"/>
    <property type="match status" value="2"/>
</dbReference>
<dbReference type="GO" id="GO:0055088">
    <property type="term" value="P:lipid homeostasis"/>
    <property type="evidence" value="ECO:0007669"/>
    <property type="project" value="TreeGrafter"/>
</dbReference>
<dbReference type="GO" id="GO:0033540">
    <property type="term" value="P:fatty acid beta-oxidation using acyl-CoA oxidase"/>
    <property type="evidence" value="ECO:0007669"/>
    <property type="project" value="TreeGrafter"/>
</dbReference>
<organism evidence="14 15">
    <name type="scientific">Sanguibacter hominis ATCC BAA-789</name>
    <dbReference type="NCBI Taxonomy" id="1312740"/>
    <lineage>
        <taxon>Bacteria</taxon>
        <taxon>Bacillati</taxon>
        <taxon>Actinomycetota</taxon>
        <taxon>Actinomycetes</taxon>
        <taxon>Micrococcales</taxon>
        <taxon>Sanguibacteraceae</taxon>
        <taxon>Sanguibacter</taxon>
    </lineage>
</organism>
<dbReference type="EMBL" id="JAAXOW010000004">
    <property type="protein sequence ID" value="NKX93898.1"/>
    <property type="molecule type" value="Genomic_DNA"/>
</dbReference>
<evidence type="ECO:0000313" key="15">
    <source>
        <dbReference type="Proteomes" id="UP000774283"/>
    </source>
</evidence>
<feature type="domain" description="Acyl-CoA dehydrogenase/oxidase N-terminal" evidence="12">
    <location>
        <begin position="78"/>
        <end position="138"/>
    </location>
</feature>
<dbReference type="Pfam" id="PF01756">
    <property type="entry name" value="ACOX"/>
    <property type="match status" value="1"/>
</dbReference>
<keyword evidence="5" id="KW-0285">Flavoprotein</keyword>
<comment type="caution">
    <text evidence="14">The sequence shown here is derived from an EMBL/GenBank/DDBJ whole genome shotgun (WGS) entry which is preliminary data.</text>
</comment>
<accession>A0A9X5FD54</accession>
<dbReference type="InterPro" id="IPR046373">
    <property type="entry name" value="Acyl-CoA_Oxase/DH_mid-dom_sf"/>
</dbReference>
<evidence type="ECO:0000259" key="11">
    <source>
        <dbReference type="Pfam" id="PF01756"/>
    </source>
</evidence>
<evidence type="ECO:0000256" key="10">
    <source>
        <dbReference type="ARBA" id="ARBA00023140"/>
    </source>
</evidence>
<proteinExistence type="inferred from homology"/>
<evidence type="ECO:0000256" key="7">
    <source>
        <dbReference type="ARBA" id="ARBA00022832"/>
    </source>
</evidence>
<dbReference type="RefSeq" id="WP_168447976.1">
    <property type="nucleotide sequence ID" value="NZ_JAAXOW010000004.1"/>
</dbReference>